<protein>
    <submittedName>
        <fullName evidence="2">Uncharacterized protein</fullName>
    </submittedName>
</protein>
<comment type="caution">
    <text evidence="2">The sequence shown here is derived from an EMBL/GenBank/DDBJ whole genome shotgun (WGS) entry which is preliminary data.</text>
</comment>
<sequence>MLSTTVTSAATSAASLVKNPELANTVTSSWNSVQAKLTDPELTNSVKSTASSSWSYLTSTTSSLLKNAQSYVDPNAASSSGSSNGGLFFPRTNPNLPETTKYEGIGASPSTFHRPAPARTPSPYSRNSAMGVAPPPPRRKRDGVKKKAKPVKRTNVTSIDALVVHKTKLDPADEAKLFESNKSALNRSHERFTRAILSVISQYHQAYIDWYPYDPKSYERQGYSEFHLEHYAKAVERLSQAVYLGANSAKMWRTLGRACYLLWKQTHDWGLLWDAKSCFENGLRFVQVAMNPFALFEFSHVLECLGEFDAALGVVRTLLYSFPQFAHADHVVLRATILMFHSVVFQKKQPKTTDPQARQDMLEQCCDYCKFIIDKDVTKTDMYVTLLYVTARVHEAAGLPRTVKYAAKSYEELYRYFDRRDDVVLAVDAAQEGIKRIDVTTDRSWNRTTFCWEPETSMWYTLGSLFFKANDMIPAVAAMETSLYFGRYRNDVRDMLLQ</sequence>
<proteinExistence type="predicted"/>
<gene>
    <name evidence="2" type="ORF">DYB28_004841</name>
</gene>
<feature type="non-terminal residue" evidence="2">
    <location>
        <position position="1"/>
    </location>
</feature>
<dbReference type="SUPFAM" id="SSF48452">
    <property type="entry name" value="TPR-like"/>
    <property type="match status" value="1"/>
</dbReference>
<organism evidence="2 3">
    <name type="scientific">Aphanomyces astaci</name>
    <name type="common">Crayfish plague agent</name>
    <dbReference type="NCBI Taxonomy" id="112090"/>
    <lineage>
        <taxon>Eukaryota</taxon>
        <taxon>Sar</taxon>
        <taxon>Stramenopiles</taxon>
        <taxon>Oomycota</taxon>
        <taxon>Saprolegniomycetes</taxon>
        <taxon>Saprolegniales</taxon>
        <taxon>Verrucalvaceae</taxon>
        <taxon>Aphanomyces</taxon>
    </lineage>
</organism>
<reference evidence="2 3" key="1">
    <citation type="journal article" date="2018" name="J. Invertebr. Pathol.">
        <title>New genotyping method for the causative agent of crayfish plague (Aphanomyces astaci) based on whole genome data.</title>
        <authorList>
            <person name="Minardi D."/>
            <person name="Studholme D.J."/>
            <person name="van der Giezen M."/>
            <person name="Pretto T."/>
            <person name="Oidtmann B."/>
        </authorList>
    </citation>
    <scope>NUCLEOTIDE SEQUENCE [LARGE SCALE GENOMIC DNA]</scope>
    <source>
        <strain evidence="2 3">KB13</strain>
    </source>
</reference>
<evidence type="ECO:0000313" key="2">
    <source>
        <dbReference type="EMBL" id="RLO09538.1"/>
    </source>
</evidence>
<feature type="compositionally biased region" description="Basic residues" evidence="1">
    <location>
        <begin position="137"/>
        <end position="151"/>
    </location>
</feature>
<dbReference type="Gene3D" id="1.25.40.10">
    <property type="entry name" value="Tetratricopeptide repeat domain"/>
    <property type="match status" value="1"/>
</dbReference>
<feature type="compositionally biased region" description="Low complexity" evidence="1">
    <location>
        <begin position="75"/>
        <end position="86"/>
    </location>
</feature>
<dbReference type="AlphaFoldDB" id="A0A9X8E5Y1"/>
<dbReference type="EMBL" id="QUTI01019677">
    <property type="protein sequence ID" value="RLO09538.1"/>
    <property type="molecule type" value="Genomic_DNA"/>
</dbReference>
<dbReference type="InterPro" id="IPR011990">
    <property type="entry name" value="TPR-like_helical_dom_sf"/>
</dbReference>
<name>A0A9X8E5Y1_APHAT</name>
<dbReference type="Proteomes" id="UP000275652">
    <property type="component" value="Unassembled WGS sequence"/>
</dbReference>
<evidence type="ECO:0000256" key="1">
    <source>
        <dbReference type="SAM" id="MobiDB-lite"/>
    </source>
</evidence>
<evidence type="ECO:0000313" key="3">
    <source>
        <dbReference type="Proteomes" id="UP000275652"/>
    </source>
</evidence>
<accession>A0A9X8E5Y1</accession>
<feature type="region of interest" description="Disordered" evidence="1">
    <location>
        <begin position="74"/>
        <end position="151"/>
    </location>
</feature>